<evidence type="ECO:0000313" key="1">
    <source>
        <dbReference type="Proteomes" id="UP000887563"/>
    </source>
</evidence>
<dbReference type="WBParaSite" id="Minc3s01346g22983">
    <property type="protein sequence ID" value="Minc3s01346g22983"/>
    <property type="gene ID" value="Minc3s01346g22983"/>
</dbReference>
<protein>
    <submittedName>
        <fullName evidence="2">Uncharacterized protein</fullName>
    </submittedName>
</protein>
<evidence type="ECO:0000313" key="2">
    <source>
        <dbReference type="WBParaSite" id="Minc3s01346g22983"/>
    </source>
</evidence>
<name>A0A914M699_MELIC</name>
<reference evidence="2" key="1">
    <citation type="submission" date="2022-11" db="UniProtKB">
        <authorList>
            <consortium name="WormBaseParasite"/>
        </authorList>
    </citation>
    <scope>IDENTIFICATION</scope>
</reference>
<dbReference type="AlphaFoldDB" id="A0A914M699"/>
<organism evidence="1 2">
    <name type="scientific">Meloidogyne incognita</name>
    <name type="common">Southern root-knot nematode worm</name>
    <name type="synonym">Oxyuris incognita</name>
    <dbReference type="NCBI Taxonomy" id="6306"/>
    <lineage>
        <taxon>Eukaryota</taxon>
        <taxon>Metazoa</taxon>
        <taxon>Ecdysozoa</taxon>
        <taxon>Nematoda</taxon>
        <taxon>Chromadorea</taxon>
        <taxon>Rhabditida</taxon>
        <taxon>Tylenchina</taxon>
        <taxon>Tylenchomorpha</taxon>
        <taxon>Tylenchoidea</taxon>
        <taxon>Meloidogynidae</taxon>
        <taxon>Meloidogyninae</taxon>
        <taxon>Meloidogyne</taxon>
        <taxon>Meloidogyne incognita group</taxon>
    </lineage>
</organism>
<keyword evidence="1" id="KW-1185">Reference proteome</keyword>
<accession>A0A914M699</accession>
<dbReference type="Proteomes" id="UP000887563">
    <property type="component" value="Unplaced"/>
</dbReference>
<sequence length="259" mass="30894">MCGCRTPSDFICDLPMEINFAFYPPPTINLPNLEIPDLKEYKYKFDRERLTIEKYEQEQQIHLESHTITSKSEKESSCEVLNSKIDQITHQNIQDINSIPSRSLVKNSFSSSSSPSFFNLENNQKTERRVETNILLPLKVQSNEEQQQPVLLQPQRPNDEKLVLNKDLTKNNKHQIMDCLEEFEVRRPDLFDMVELQSIDDRLELAKLMLTVNNQQSPTWYVFFLKFRRKELFLDFYLQNNFWEIKNKLKFDFNKKFLL</sequence>
<proteinExistence type="predicted"/>